<dbReference type="AlphaFoldDB" id="A0AAV2G2M6"/>
<dbReference type="EMBL" id="OZ034820">
    <property type="protein sequence ID" value="CAL1404113.1"/>
    <property type="molecule type" value="Genomic_DNA"/>
</dbReference>
<evidence type="ECO:0000259" key="1">
    <source>
        <dbReference type="Pfam" id="PF13456"/>
    </source>
</evidence>
<sequence>MFEGDAKVIIDKVNQAATRDNRIGVVLEEIVRCLGSHMGFSIRFVGRDSNRVAHRVARKALTLYPASCRLFDFQAWLRSRM</sequence>
<evidence type="ECO:0000313" key="2">
    <source>
        <dbReference type="EMBL" id="CAL1404113.1"/>
    </source>
</evidence>
<dbReference type="GO" id="GO:0004523">
    <property type="term" value="F:RNA-DNA hybrid ribonuclease activity"/>
    <property type="evidence" value="ECO:0007669"/>
    <property type="project" value="InterPro"/>
</dbReference>
<accession>A0AAV2G2M6</accession>
<dbReference type="InterPro" id="IPR002156">
    <property type="entry name" value="RNaseH_domain"/>
</dbReference>
<protein>
    <recommendedName>
        <fullName evidence="1">RNase H type-1 domain-containing protein</fullName>
    </recommendedName>
</protein>
<evidence type="ECO:0000313" key="3">
    <source>
        <dbReference type="Proteomes" id="UP001497516"/>
    </source>
</evidence>
<gene>
    <name evidence="2" type="ORF">LTRI10_LOCUS43996</name>
</gene>
<dbReference type="GO" id="GO:0003676">
    <property type="term" value="F:nucleic acid binding"/>
    <property type="evidence" value="ECO:0007669"/>
    <property type="project" value="InterPro"/>
</dbReference>
<organism evidence="2 3">
    <name type="scientific">Linum trigynum</name>
    <dbReference type="NCBI Taxonomy" id="586398"/>
    <lineage>
        <taxon>Eukaryota</taxon>
        <taxon>Viridiplantae</taxon>
        <taxon>Streptophyta</taxon>
        <taxon>Embryophyta</taxon>
        <taxon>Tracheophyta</taxon>
        <taxon>Spermatophyta</taxon>
        <taxon>Magnoliopsida</taxon>
        <taxon>eudicotyledons</taxon>
        <taxon>Gunneridae</taxon>
        <taxon>Pentapetalae</taxon>
        <taxon>rosids</taxon>
        <taxon>fabids</taxon>
        <taxon>Malpighiales</taxon>
        <taxon>Linaceae</taxon>
        <taxon>Linum</taxon>
    </lineage>
</organism>
<feature type="domain" description="RNase H type-1" evidence="1">
    <location>
        <begin position="2"/>
        <end position="60"/>
    </location>
</feature>
<reference evidence="2 3" key="1">
    <citation type="submission" date="2024-04" db="EMBL/GenBank/DDBJ databases">
        <authorList>
            <person name="Fracassetti M."/>
        </authorList>
    </citation>
    <scope>NUCLEOTIDE SEQUENCE [LARGE SCALE GENOMIC DNA]</scope>
</reference>
<keyword evidence="3" id="KW-1185">Reference proteome</keyword>
<proteinExistence type="predicted"/>
<dbReference type="Proteomes" id="UP001497516">
    <property type="component" value="Chromosome 7"/>
</dbReference>
<name>A0AAV2G2M6_9ROSI</name>
<dbReference type="Pfam" id="PF13456">
    <property type="entry name" value="RVT_3"/>
    <property type="match status" value="1"/>
</dbReference>